<evidence type="ECO:0000256" key="7">
    <source>
        <dbReference type="ARBA" id="ARBA00022898"/>
    </source>
</evidence>
<dbReference type="InterPro" id="IPR049704">
    <property type="entry name" value="Aminotrans_3_PPA_site"/>
</dbReference>
<keyword evidence="3 9" id="KW-0032">Aminotransferase</keyword>
<feature type="binding site" evidence="9">
    <location>
        <position position="295"/>
    </location>
    <ligand>
        <name>substrate</name>
    </ligand>
</feature>
<feature type="binding site" evidence="9">
    <location>
        <position position="234"/>
    </location>
    <ligand>
        <name>pyridoxal 5'-phosphate</name>
        <dbReference type="ChEBI" id="CHEBI:597326"/>
    </ligand>
</feature>
<dbReference type="OrthoDB" id="9807885at2"/>
<dbReference type="Pfam" id="PF00202">
    <property type="entry name" value="Aminotran_3"/>
    <property type="match status" value="1"/>
</dbReference>
<dbReference type="PANTHER" id="PTHR42684:SF17">
    <property type="entry name" value="ADENOSYLMETHIONINE-8-AMINO-7-OXONONANOATE AMINOTRANSFERASE"/>
    <property type="match status" value="1"/>
</dbReference>
<sequence>MNVGDRCRLDKEHLWHPFTPMREWCAEEHEPLALVRGEGCWLWDQEGRKYLDGNSSIWTNIHGHGHPVINAAIKEQVDRVAHTSFLGFTHEPAMALGRELAELAGLPRVFFSDDGSTAIECAVRMALQFWQQNGRPEKLGMVGFDAAYHGDTLGAASLGGIPLFKGAANHFGYGVQRVKDLEALRSLGVDVARVAAVIVEPLIQGSAGMRLWPKGMLKELETWCRENEVFLILDEVMTGFGRTGTMFACQQEDVVPDFLCLAKGLTGGYLPMAATLTTERVFEGFLGEGRAFYYGHSYTASQLGCAASLGSLRVFREERVMEGLAAKMEVFAGLVGSLGAMPQVLEVRRCGMIAGIELRDQPPGTGARVCVAARKFGLLTRPVLNTLVLMPPLCVTHAEMGQMVEALRLGIEEVCG</sequence>
<comment type="similarity">
    <text evidence="9">Belongs to the class-III pyridoxal-phosphate-dependent aminotransferase family. BioA subfamily.</text>
</comment>
<keyword evidence="5 9" id="KW-0949">S-adenosyl-L-methionine</keyword>
<protein>
    <recommendedName>
        <fullName evidence="9">Adenosylmethionine-8-amino-7-oxononanoate aminotransferase</fullName>
        <ecNumber evidence="9">2.6.1.62</ecNumber>
    </recommendedName>
    <alternativeName>
        <fullName evidence="9">7,8-diamino-pelargonic acid aminotransferase</fullName>
        <shortName evidence="9">DAPA AT</shortName>
        <shortName evidence="9">DAPA aminotransferase</shortName>
    </alternativeName>
    <alternativeName>
        <fullName evidence="9">7,8-diaminononanoate synthase</fullName>
        <shortName evidence="9">DANS</shortName>
    </alternativeName>
    <alternativeName>
        <fullName evidence="9">Diaminopelargonic acid synthase</fullName>
    </alternativeName>
</protein>
<dbReference type="NCBIfam" id="TIGR00508">
    <property type="entry name" value="bioA"/>
    <property type="match status" value="1"/>
</dbReference>
<dbReference type="EC" id="2.6.1.62" evidence="9"/>
<comment type="subcellular location">
    <subcellularLocation>
        <location evidence="9">Cytoplasm</location>
    </subcellularLocation>
</comment>
<evidence type="ECO:0000256" key="3">
    <source>
        <dbReference type="ARBA" id="ARBA00022576"/>
    </source>
</evidence>
<proteinExistence type="inferred from homology"/>
<feature type="binding site" evidence="9">
    <location>
        <begin position="115"/>
        <end position="116"/>
    </location>
    <ligand>
        <name>pyridoxal 5'-phosphate</name>
        <dbReference type="ChEBI" id="CHEBI:597326"/>
    </ligand>
</feature>
<dbReference type="GO" id="GO:0005737">
    <property type="term" value="C:cytoplasm"/>
    <property type="evidence" value="ECO:0007669"/>
    <property type="project" value="UniProtKB-SubCell"/>
</dbReference>
<dbReference type="InterPro" id="IPR015422">
    <property type="entry name" value="PyrdxlP-dep_Trfase_small"/>
</dbReference>
<dbReference type="InterPro" id="IPR015424">
    <property type="entry name" value="PyrdxlP-dep_Trfase"/>
</dbReference>
<evidence type="ECO:0000313" key="11">
    <source>
        <dbReference type="Proteomes" id="UP000306196"/>
    </source>
</evidence>
<feature type="binding site" evidence="9">
    <location>
        <position position="263"/>
    </location>
    <ligand>
        <name>substrate</name>
    </ligand>
</feature>
<dbReference type="EMBL" id="VAUV01000008">
    <property type="protein sequence ID" value="TLD70595.1"/>
    <property type="molecule type" value="Genomic_DNA"/>
</dbReference>
<evidence type="ECO:0000256" key="6">
    <source>
        <dbReference type="ARBA" id="ARBA00022756"/>
    </source>
</evidence>
<dbReference type="PANTHER" id="PTHR42684">
    <property type="entry name" value="ADENOSYLMETHIONINE-8-AMINO-7-OXONONANOATE AMINOTRANSFERASE"/>
    <property type="match status" value="1"/>
</dbReference>
<comment type="caution">
    <text evidence="10">The sequence shown here is derived from an EMBL/GenBank/DDBJ whole genome shotgun (WGS) entry which is preliminary data.</text>
</comment>
<evidence type="ECO:0000256" key="4">
    <source>
        <dbReference type="ARBA" id="ARBA00022679"/>
    </source>
</evidence>
<dbReference type="Gene3D" id="3.90.1150.10">
    <property type="entry name" value="Aspartate Aminotransferase, domain 1"/>
    <property type="match status" value="1"/>
</dbReference>
<comment type="subunit">
    <text evidence="9">Homodimer.</text>
</comment>
<dbReference type="PROSITE" id="PS00600">
    <property type="entry name" value="AA_TRANSFER_CLASS_3"/>
    <property type="match status" value="1"/>
</dbReference>
<dbReference type="Proteomes" id="UP000306196">
    <property type="component" value="Unassembled WGS sequence"/>
</dbReference>
<dbReference type="HAMAP" id="MF_00834">
    <property type="entry name" value="BioA"/>
    <property type="match status" value="1"/>
</dbReference>
<evidence type="ECO:0000256" key="1">
    <source>
        <dbReference type="ARBA" id="ARBA00001933"/>
    </source>
</evidence>
<dbReference type="Gene3D" id="3.40.640.10">
    <property type="entry name" value="Type I PLP-dependent aspartate aminotransferase-like (Major domain)"/>
    <property type="match status" value="1"/>
</dbReference>
<keyword evidence="4 9" id="KW-0808">Transferase</keyword>
<dbReference type="SUPFAM" id="SSF53383">
    <property type="entry name" value="PLP-dependent transferases"/>
    <property type="match status" value="1"/>
</dbReference>
<keyword evidence="9" id="KW-0963">Cytoplasm</keyword>
<comment type="caution">
    <text evidence="9">Lacks conserved residue(s) required for the propagation of feature annotation.</text>
</comment>
<keyword evidence="6 9" id="KW-0093">Biotin biosynthesis</keyword>
<evidence type="ECO:0000256" key="9">
    <source>
        <dbReference type="HAMAP-Rule" id="MF_00834"/>
    </source>
</evidence>
<evidence type="ECO:0000256" key="5">
    <source>
        <dbReference type="ARBA" id="ARBA00022691"/>
    </source>
</evidence>
<keyword evidence="7 9" id="KW-0663">Pyridoxal phosphate</keyword>
<dbReference type="AlphaFoldDB" id="A0A5R8KF31"/>
<name>A0A5R8KF31_9BACT</name>
<evidence type="ECO:0000256" key="2">
    <source>
        <dbReference type="ARBA" id="ARBA00005063"/>
    </source>
</evidence>
<dbReference type="CDD" id="cd00610">
    <property type="entry name" value="OAT_like"/>
    <property type="match status" value="1"/>
</dbReference>
<dbReference type="InterPro" id="IPR005814">
    <property type="entry name" value="Aminotrans_3"/>
</dbReference>
<comment type="catalytic activity">
    <reaction evidence="8 9">
        <text>(8S)-8-amino-7-oxononanoate + S-adenosyl-L-methionine = S-adenosyl-4-methylsulfanyl-2-oxobutanoate + (7R,8S)-7,8-diammoniononanoate</text>
        <dbReference type="Rhea" id="RHEA:16861"/>
        <dbReference type="ChEBI" id="CHEBI:16490"/>
        <dbReference type="ChEBI" id="CHEBI:59789"/>
        <dbReference type="ChEBI" id="CHEBI:149468"/>
        <dbReference type="ChEBI" id="CHEBI:149469"/>
        <dbReference type="EC" id="2.6.1.62"/>
    </reaction>
</comment>
<dbReference type="GO" id="GO:0009102">
    <property type="term" value="P:biotin biosynthetic process"/>
    <property type="evidence" value="ECO:0007669"/>
    <property type="project" value="UniProtKB-UniRule"/>
</dbReference>
<dbReference type="InterPro" id="IPR005815">
    <property type="entry name" value="BioA"/>
</dbReference>
<gene>
    <name evidence="9 10" type="primary">bioA</name>
    <name evidence="10" type="ORF">FEM03_12825</name>
</gene>
<keyword evidence="11" id="KW-1185">Reference proteome</keyword>
<organism evidence="10 11">
    <name type="scientific">Phragmitibacter flavus</name>
    <dbReference type="NCBI Taxonomy" id="2576071"/>
    <lineage>
        <taxon>Bacteria</taxon>
        <taxon>Pseudomonadati</taxon>
        <taxon>Verrucomicrobiota</taxon>
        <taxon>Verrucomicrobiia</taxon>
        <taxon>Verrucomicrobiales</taxon>
        <taxon>Verrucomicrobiaceae</taxon>
        <taxon>Phragmitibacter</taxon>
    </lineage>
</organism>
<dbReference type="UniPathway" id="UPA00078">
    <property type="reaction ID" value="UER00160"/>
</dbReference>
<comment type="function">
    <text evidence="9">Catalyzes the transfer of the alpha-amino group from S-adenosyl-L-methionine (SAM) to 7-keto-8-aminopelargonic acid (KAPA) to form 7,8-diaminopelargonic acid (DAPA). It is the only aminotransferase known to utilize SAM as an amino donor.</text>
</comment>
<feature type="binding site" evidence="9">
    <location>
        <begin position="296"/>
        <end position="297"/>
    </location>
    <ligand>
        <name>pyridoxal 5'-phosphate</name>
        <dbReference type="ChEBI" id="CHEBI:597326"/>
    </ligand>
</feature>
<reference evidence="10 11" key="1">
    <citation type="submission" date="2019-05" db="EMBL/GenBank/DDBJ databases">
        <title>Verrucobacter flavum gen. nov., sp. nov. a new member of the family Verrucomicrobiaceae.</title>
        <authorList>
            <person name="Szuroczki S."/>
            <person name="Abbaszade G."/>
            <person name="Szabo A."/>
            <person name="Felfoldi T."/>
            <person name="Schumann P."/>
            <person name="Boka K."/>
            <person name="Keki Z."/>
            <person name="Toumi M."/>
            <person name="Toth E."/>
        </authorList>
    </citation>
    <scope>NUCLEOTIDE SEQUENCE [LARGE SCALE GENOMIC DNA]</scope>
    <source>
        <strain evidence="10 11">MG-N-17</strain>
    </source>
</reference>
<accession>A0A5R8KF31</accession>
<dbReference type="InterPro" id="IPR015421">
    <property type="entry name" value="PyrdxlP-dep_Trfase_major"/>
</dbReference>
<dbReference type="GO" id="GO:0030170">
    <property type="term" value="F:pyridoxal phosphate binding"/>
    <property type="evidence" value="ECO:0007669"/>
    <property type="project" value="UniProtKB-UniRule"/>
</dbReference>
<feature type="modified residue" description="N6-(pyridoxal phosphate)lysine" evidence="9">
    <location>
        <position position="263"/>
    </location>
</feature>
<comment type="cofactor">
    <cofactor evidence="1 9">
        <name>pyridoxal 5'-phosphate</name>
        <dbReference type="ChEBI" id="CHEBI:597326"/>
    </cofactor>
</comment>
<evidence type="ECO:0000256" key="8">
    <source>
        <dbReference type="ARBA" id="ARBA00048449"/>
    </source>
</evidence>
<evidence type="ECO:0000313" key="10">
    <source>
        <dbReference type="EMBL" id="TLD70595.1"/>
    </source>
</evidence>
<dbReference type="GO" id="GO:0004015">
    <property type="term" value="F:adenosylmethionine-8-amino-7-oxononanoate transaminase activity"/>
    <property type="evidence" value="ECO:0007669"/>
    <property type="project" value="UniProtKB-UniRule"/>
</dbReference>
<dbReference type="RefSeq" id="WP_138086652.1">
    <property type="nucleotide sequence ID" value="NZ_VAUV01000008.1"/>
</dbReference>
<feature type="site" description="Participates in the substrate recognition with KAPA and in a stacking interaction with the adenine ring of SAM" evidence="9">
    <location>
        <position position="18"/>
    </location>
</feature>
<feature type="binding site" evidence="9">
    <location>
        <position position="148"/>
    </location>
    <ligand>
        <name>substrate</name>
    </ligand>
</feature>
<comment type="pathway">
    <text evidence="2 9">Cofactor biosynthesis; biotin biosynthesis; 7,8-diaminononanoate from 8-amino-7-oxononanoate (SAM route): step 1/1.</text>
</comment>
<feature type="binding site" evidence="9">
    <location>
        <position position="381"/>
    </location>
    <ligand>
        <name>substrate</name>
    </ligand>
</feature>